<dbReference type="Proteomes" id="UP000194127">
    <property type="component" value="Unassembled WGS sequence"/>
</dbReference>
<reference evidence="2 3" key="1">
    <citation type="submission" date="2017-04" db="EMBL/GenBank/DDBJ databases">
        <title>Genome Sequence of the Model Brown-Rot Fungus Postia placenta SB12.</title>
        <authorList>
            <consortium name="DOE Joint Genome Institute"/>
            <person name="Gaskell J."/>
            <person name="Kersten P."/>
            <person name="Larrondo L.F."/>
            <person name="Canessa P."/>
            <person name="Martinez D."/>
            <person name="Hibbett D."/>
            <person name="Schmoll M."/>
            <person name="Kubicek C.P."/>
            <person name="Martinez A.T."/>
            <person name="Yadav J."/>
            <person name="Master E."/>
            <person name="Magnuson J.K."/>
            <person name="James T."/>
            <person name="Yaver D."/>
            <person name="Berka R."/>
            <person name="Labutti K."/>
            <person name="Lipzen A."/>
            <person name="Aerts A."/>
            <person name="Barry K."/>
            <person name="Henrissat B."/>
            <person name="Blanchette R."/>
            <person name="Grigoriev I."/>
            <person name="Cullen D."/>
        </authorList>
    </citation>
    <scope>NUCLEOTIDE SEQUENCE [LARGE SCALE GENOMIC DNA]</scope>
    <source>
        <strain evidence="2 3">MAD-698-R-SB12</strain>
    </source>
</reference>
<feature type="compositionally biased region" description="Basic and acidic residues" evidence="1">
    <location>
        <begin position="237"/>
        <end position="250"/>
    </location>
</feature>
<proteinExistence type="predicted"/>
<dbReference type="EMBL" id="KZ110606">
    <property type="protein sequence ID" value="OSX57893.1"/>
    <property type="molecule type" value="Genomic_DNA"/>
</dbReference>
<evidence type="ECO:0000313" key="2">
    <source>
        <dbReference type="EMBL" id="OSX57893.1"/>
    </source>
</evidence>
<organism evidence="2 3">
    <name type="scientific">Postia placenta MAD-698-R-SB12</name>
    <dbReference type="NCBI Taxonomy" id="670580"/>
    <lineage>
        <taxon>Eukaryota</taxon>
        <taxon>Fungi</taxon>
        <taxon>Dikarya</taxon>
        <taxon>Basidiomycota</taxon>
        <taxon>Agaricomycotina</taxon>
        <taxon>Agaricomycetes</taxon>
        <taxon>Polyporales</taxon>
        <taxon>Adustoporiaceae</taxon>
        <taxon>Rhodonia</taxon>
    </lineage>
</organism>
<dbReference type="AlphaFoldDB" id="A0A1X6MP32"/>
<dbReference type="STRING" id="670580.A0A1X6MP32"/>
<accession>A0A1X6MP32</accession>
<feature type="compositionally biased region" description="Polar residues" evidence="1">
    <location>
        <begin position="376"/>
        <end position="389"/>
    </location>
</feature>
<feature type="compositionally biased region" description="Low complexity" evidence="1">
    <location>
        <begin position="355"/>
        <end position="364"/>
    </location>
</feature>
<feature type="compositionally biased region" description="Basic residues" evidence="1">
    <location>
        <begin position="260"/>
        <end position="273"/>
    </location>
</feature>
<feature type="compositionally biased region" description="Basic and acidic residues" evidence="1">
    <location>
        <begin position="469"/>
        <end position="506"/>
    </location>
</feature>
<dbReference type="RefSeq" id="XP_024334687.1">
    <property type="nucleotide sequence ID" value="XM_024479810.1"/>
</dbReference>
<feature type="region of interest" description="Disordered" evidence="1">
    <location>
        <begin position="142"/>
        <end position="541"/>
    </location>
</feature>
<protein>
    <submittedName>
        <fullName evidence="2">Uncharacterized protein</fullName>
    </submittedName>
</protein>
<name>A0A1X6MP32_9APHY</name>
<dbReference type="OrthoDB" id="3047765at2759"/>
<dbReference type="GeneID" id="36324760"/>
<keyword evidence="3" id="KW-1185">Reference proteome</keyword>
<evidence type="ECO:0000313" key="3">
    <source>
        <dbReference type="Proteomes" id="UP000194127"/>
    </source>
</evidence>
<feature type="compositionally biased region" description="Acidic residues" evidence="1">
    <location>
        <begin position="531"/>
        <end position="541"/>
    </location>
</feature>
<evidence type="ECO:0000256" key="1">
    <source>
        <dbReference type="SAM" id="MobiDB-lite"/>
    </source>
</evidence>
<gene>
    <name evidence="2" type="ORF">POSPLADRAFT_1049646</name>
</gene>
<sequence length="541" mass="58256">MSDLALEDVCCLFEAFFARLTTSPGDEEACSNGDAQDERRGHGQLVYASVLPAPGRVGNGGVVMGAHAVTRHLHLDSVTTSVTPRSTTSVECRPHPMAEAATVEASRAKRIERLKSRYRDRGGIFVPATHNPLLDILLSRGVDGESPSKARRRASRRSFVAIRESPTPGHRTGPDVDEDVVGDVPARSAKPKGKGRKSAGTIAQARRKSTAKERKESVAVPEAEPSAGPSHTSPLEPDTKQQEVAEDARLKNGAVSAKPSTRRPAVKGTRAKKQAPPSNEKTDDEPEQRKPSSAPPKKRKLPVIPEENEESEREGSHPVKTKKRRPSTSGSAIMPNSGRTGRPAQDDDPEPRENASGGSASGSANREKGGRVITTDAETLSTNKVVKQANTRRSKPKPRAPSPHEDDASSSDVPLCTIRQLAEAKTHKPSRTQADPEPRKRTKMKQNEVPEGVLADVAVQPPGSRKRKTAEGEDASRAKKPKKDTGKPKPEDAYKSKVRPADKENDVASSNKLSKGTPRLSMFPTPPNVANDDDDPIDFLS</sequence>